<feature type="chain" id="PRO_5013156130" evidence="2">
    <location>
        <begin position="22"/>
        <end position="263"/>
    </location>
</feature>
<dbReference type="SUPFAM" id="SSF53850">
    <property type="entry name" value="Periplasmic binding protein-like II"/>
    <property type="match status" value="1"/>
</dbReference>
<dbReference type="AlphaFoldDB" id="A0A1M7Y4P3"/>
<dbReference type="Proteomes" id="UP000184603">
    <property type="component" value="Unassembled WGS sequence"/>
</dbReference>
<dbReference type="RefSeq" id="WP_073613132.1">
    <property type="nucleotide sequence ID" value="NZ_FRFE01000007.1"/>
</dbReference>
<keyword evidence="5" id="KW-1185">Reference proteome</keyword>
<dbReference type="PANTHER" id="PTHR35936">
    <property type="entry name" value="MEMBRANE-BOUND LYTIC MUREIN TRANSGLYCOSYLASE F"/>
    <property type="match status" value="1"/>
</dbReference>
<keyword evidence="1 2" id="KW-0732">Signal</keyword>
<reference evidence="4 5" key="1">
    <citation type="submission" date="2016-12" db="EMBL/GenBank/DDBJ databases">
        <authorList>
            <person name="Song W.-J."/>
            <person name="Kurnit D.M."/>
        </authorList>
    </citation>
    <scope>NUCLEOTIDE SEQUENCE [LARGE SCALE GENOMIC DNA]</scope>
    <source>
        <strain evidence="4 5">DSM 18488</strain>
    </source>
</reference>
<dbReference type="InterPro" id="IPR001638">
    <property type="entry name" value="Solute-binding_3/MltF_N"/>
</dbReference>
<evidence type="ECO:0000259" key="3">
    <source>
        <dbReference type="Pfam" id="PF00497"/>
    </source>
</evidence>
<feature type="domain" description="Solute-binding protein family 3/N-terminal" evidence="3">
    <location>
        <begin position="36"/>
        <end position="253"/>
    </location>
</feature>
<sequence length="263" mass="29927">MKFKGVLILLAFLMAINTTMAAEKTVHFATLDWEPYVGQNIKNNGYVTEIVIEAFKRSGYTTEIIFYPWARAVRTAEYGEVDGIFPEYYDEGRKKSFVFSDPFPGGPVGLYKRKDTAATYSVDPQTNQTEALRGLAAYRFGVVRGYINTAEFDAADFLKKDEGFSDEINIKKLYNRRIDFMFIDKFVAEHLITDKFPEFAAELEFMVPPLENKLLYVAFSKQAADYQEKLSAFNQGLAQITADGTLAAIIKRHGFEHHDIPIK</sequence>
<protein>
    <submittedName>
        <fullName evidence="4">Amino acid ABC transporter substrate-binding protein, PAAT family (TC 3.A.1.3.-)</fullName>
    </submittedName>
</protein>
<accession>A0A1M7Y4P3</accession>
<dbReference type="STRING" id="1121416.SAMN02745220_01815"/>
<organism evidence="4 5">
    <name type="scientific">Desulfopila aestuarii DSM 18488</name>
    <dbReference type="NCBI Taxonomy" id="1121416"/>
    <lineage>
        <taxon>Bacteria</taxon>
        <taxon>Pseudomonadati</taxon>
        <taxon>Thermodesulfobacteriota</taxon>
        <taxon>Desulfobulbia</taxon>
        <taxon>Desulfobulbales</taxon>
        <taxon>Desulfocapsaceae</taxon>
        <taxon>Desulfopila</taxon>
    </lineage>
</organism>
<evidence type="ECO:0000313" key="4">
    <source>
        <dbReference type="EMBL" id="SHO47291.1"/>
    </source>
</evidence>
<proteinExistence type="predicted"/>
<evidence type="ECO:0000256" key="1">
    <source>
        <dbReference type="ARBA" id="ARBA00022729"/>
    </source>
</evidence>
<feature type="signal peptide" evidence="2">
    <location>
        <begin position="1"/>
        <end position="21"/>
    </location>
</feature>
<evidence type="ECO:0000313" key="5">
    <source>
        <dbReference type="Proteomes" id="UP000184603"/>
    </source>
</evidence>
<dbReference type="EMBL" id="FRFE01000007">
    <property type="protein sequence ID" value="SHO47291.1"/>
    <property type="molecule type" value="Genomic_DNA"/>
</dbReference>
<evidence type="ECO:0000256" key="2">
    <source>
        <dbReference type="SAM" id="SignalP"/>
    </source>
</evidence>
<name>A0A1M7Y4P3_9BACT</name>
<dbReference type="Gene3D" id="3.40.190.10">
    <property type="entry name" value="Periplasmic binding protein-like II"/>
    <property type="match status" value="2"/>
</dbReference>
<dbReference type="Pfam" id="PF00497">
    <property type="entry name" value="SBP_bac_3"/>
    <property type="match status" value="1"/>
</dbReference>
<gene>
    <name evidence="4" type="ORF">SAMN02745220_01815</name>
</gene>
<dbReference type="PANTHER" id="PTHR35936:SF25">
    <property type="entry name" value="ABC TRANSPORTER SUBSTRATE-BINDING PROTEIN"/>
    <property type="match status" value="1"/>
</dbReference>
<dbReference type="OrthoDB" id="5296159at2"/>